<dbReference type="AlphaFoldDB" id="A0A1E4SYG7"/>
<gene>
    <name evidence="2" type="ORF">CANARDRAFT_23957</name>
</gene>
<dbReference type="EMBL" id="KV453856">
    <property type="protein sequence ID" value="ODV84555.1"/>
    <property type="molecule type" value="Genomic_DNA"/>
</dbReference>
<dbReference type="OrthoDB" id="3993675at2759"/>
<sequence>MNRSTSTSEIQSISASSIITDTDESAYFTDADSHFTDTELNDNNNDNNNNNGIADSVGDGAPLSTQVTATDNNNDNNDIADQTIVESHQLPNNDNNDIDQRSGNVPITPDDVISIQPKKQLEPTMSNNENNKAFISTDDNNAAIADASVQVGDDNEILAQKRGYQRDESECHEYYCNFTCFDDLKCDSGENICIMCFSCLVSSFTSVCISLCQSSASK</sequence>
<proteinExistence type="predicted"/>
<organism evidence="2 3">
    <name type="scientific">[Candida] arabinofermentans NRRL YB-2248</name>
    <dbReference type="NCBI Taxonomy" id="983967"/>
    <lineage>
        <taxon>Eukaryota</taxon>
        <taxon>Fungi</taxon>
        <taxon>Dikarya</taxon>
        <taxon>Ascomycota</taxon>
        <taxon>Saccharomycotina</taxon>
        <taxon>Pichiomycetes</taxon>
        <taxon>Pichiales</taxon>
        <taxon>Pichiaceae</taxon>
        <taxon>Ogataea</taxon>
        <taxon>Ogataea/Candida clade</taxon>
    </lineage>
</organism>
<keyword evidence="3" id="KW-1185">Reference proteome</keyword>
<feature type="compositionally biased region" description="Low complexity" evidence="1">
    <location>
        <begin position="41"/>
        <end position="51"/>
    </location>
</feature>
<protein>
    <submittedName>
        <fullName evidence="2">Uncharacterized protein</fullName>
    </submittedName>
</protein>
<accession>A0A1E4SYG7</accession>
<evidence type="ECO:0000256" key="1">
    <source>
        <dbReference type="SAM" id="MobiDB-lite"/>
    </source>
</evidence>
<evidence type="ECO:0000313" key="3">
    <source>
        <dbReference type="Proteomes" id="UP000094801"/>
    </source>
</evidence>
<feature type="region of interest" description="Disordered" evidence="1">
    <location>
        <begin position="35"/>
        <end position="78"/>
    </location>
</feature>
<reference evidence="3" key="1">
    <citation type="submission" date="2016-04" db="EMBL/GenBank/DDBJ databases">
        <title>Comparative genomics of biotechnologically important yeasts.</title>
        <authorList>
            <consortium name="DOE Joint Genome Institute"/>
            <person name="Riley R."/>
            <person name="Haridas S."/>
            <person name="Wolfe K.H."/>
            <person name="Lopes M.R."/>
            <person name="Hittinger C.T."/>
            <person name="Goker M."/>
            <person name="Salamov A."/>
            <person name="Wisecaver J."/>
            <person name="Long T.M."/>
            <person name="Aerts A.L."/>
            <person name="Barry K."/>
            <person name="Choi C."/>
            <person name="Clum A."/>
            <person name="Coughlan A.Y."/>
            <person name="Deshpande S."/>
            <person name="Douglass A.P."/>
            <person name="Hanson S.J."/>
            <person name="Klenk H.-P."/>
            <person name="Labutti K."/>
            <person name="Lapidus A."/>
            <person name="Lindquist E."/>
            <person name="Lipzen A."/>
            <person name="Meier-Kolthoff J.P."/>
            <person name="Ohm R.A."/>
            <person name="Otillar R.P."/>
            <person name="Pangilinan J."/>
            <person name="Peng Y."/>
            <person name="Rokas A."/>
            <person name="Rosa C.A."/>
            <person name="Scheuner C."/>
            <person name="Sibirny A.A."/>
            <person name="Slot J.C."/>
            <person name="Stielow J.B."/>
            <person name="Sun H."/>
            <person name="Kurtzman C.P."/>
            <person name="Blackwell M."/>
            <person name="Grigoriev I.V."/>
            <person name="Jeffries T.W."/>
        </authorList>
    </citation>
    <scope>NUCLEOTIDE SEQUENCE [LARGE SCALE GENOMIC DNA]</scope>
    <source>
        <strain evidence="3">NRRL YB-2248</strain>
    </source>
</reference>
<dbReference type="Proteomes" id="UP000094801">
    <property type="component" value="Unassembled WGS sequence"/>
</dbReference>
<name>A0A1E4SYG7_9ASCO</name>
<evidence type="ECO:0000313" key="2">
    <source>
        <dbReference type="EMBL" id="ODV84555.1"/>
    </source>
</evidence>